<dbReference type="AlphaFoldDB" id="A0A5C3KUR9"/>
<accession>A0A5C3KUR9</accession>
<dbReference type="EMBL" id="ML210332">
    <property type="protein sequence ID" value="TFK19628.1"/>
    <property type="molecule type" value="Genomic_DNA"/>
</dbReference>
<sequence length="86" mass="10082">MFYFFSFFFLVTPGLELKAQDQEFNRLESSTFSIPTTRGLAPLIRERQVFPTTYLAENGRTLTRLGTFNRLLPFVITYDLIIILCY</sequence>
<evidence type="ECO:0000256" key="1">
    <source>
        <dbReference type="SAM" id="SignalP"/>
    </source>
</evidence>
<name>A0A5C3KUR9_COPMA</name>
<protein>
    <submittedName>
        <fullName evidence="2">Uncharacterized protein</fullName>
    </submittedName>
</protein>
<evidence type="ECO:0000313" key="2">
    <source>
        <dbReference type="EMBL" id="TFK19628.1"/>
    </source>
</evidence>
<reference evidence="2 3" key="1">
    <citation type="journal article" date="2019" name="Nat. Ecol. Evol.">
        <title>Megaphylogeny resolves global patterns of mushroom evolution.</title>
        <authorList>
            <person name="Varga T."/>
            <person name="Krizsan K."/>
            <person name="Foldi C."/>
            <person name="Dima B."/>
            <person name="Sanchez-Garcia M."/>
            <person name="Sanchez-Ramirez S."/>
            <person name="Szollosi G.J."/>
            <person name="Szarkandi J.G."/>
            <person name="Papp V."/>
            <person name="Albert L."/>
            <person name="Andreopoulos W."/>
            <person name="Angelini C."/>
            <person name="Antonin V."/>
            <person name="Barry K.W."/>
            <person name="Bougher N.L."/>
            <person name="Buchanan P."/>
            <person name="Buyck B."/>
            <person name="Bense V."/>
            <person name="Catcheside P."/>
            <person name="Chovatia M."/>
            <person name="Cooper J."/>
            <person name="Damon W."/>
            <person name="Desjardin D."/>
            <person name="Finy P."/>
            <person name="Geml J."/>
            <person name="Haridas S."/>
            <person name="Hughes K."/>
            <person name="Justo A."/>
            <person name="Karasinski D."/>
            <person name="Kautmanova I."/>
            <person name="Kiss B."/>
            <person name="Kocsube S."/>
            <person name="Kotiranta H."/>
            <person name="LaButti K.M."/>
            <person name="Lechner B.E."/>
            <person name="Liimatainen K."/>
            <person name="Lipzen A."/>
            <person name="Lukacs Z."/>
            <person name="Mihaltcheva S."/>
            <person name="Morgado L.N."/>
            <person name="Niskanen T."/>
            <person name="Noordeloos M.E."/>
            <person name="Ohm R.A."/>
            <person name="Ortiz-Santana B."/>
            <person name="Ovrebo C."/>
            <person name="Racz N."/>
            <person name="Riley R."/>
            <person name="Savchenko A."/>
            <person name="Shiryaev A."/>
            <person name="Soop K."/>
            <person name="Spirin V."/>
            <person name="Szebenyi C."/>
            <person name="Tomsovsky M."/>
            <person name="Tulloss R.E."/>
            <person name="Uehling J."/>
            <person name="Grigoriev I.V."/>
            <person name="Vagvolgyi C."/>
            <person name="Papp T."/>
            <person name="Martin F.M."/>
            <person name="Miettinen O."/>
            <person name="Hibbett D.S."/>
            <person name="Nagy L.G."/>
        </authorList>
    </citation>
    <scope>NUCLEOTIDE SEQUENCE [LARGE SCALE GENOMIC DNA]</scope>
    <source>
        <strain evidence="2 3">CBS 121175</strain>
    </source>
</reference>
<feature type="chain" id="PRO_5022769160" evidence="1">
    <location>
        <begin position="17"/>
        <end position="86"/>
    </location>
</feature>
<evidence type="ECO:0000313" key="3">
    <source>
        <dbReference type="Proteomes" id="UP000307440"/>
    </source>
</evidence>
<feature type="signal peptide" evidence="1">
    <location>
        <begin position="1"/>
        <end position="16"/>
    </location>
</feature>
<gene>
    <name evidence="2" type="ORF">FA15DRAFT_167157</name>
</gene>
<dbReference type="Proteomes" id="UP000307440">
    <property type="component" value="Unassembled WGS sequence"/>
</dbReference>
<keyword evidence="3" id="KW-1185">Reference proteome</keyword>
<proteinExistence type="predicted"/>
<organism evidence="2 3">
    <name type="scientific">Coprinopsis marcescibilis</name>
    <name type="common">Agaric fungus</name>
    <name type="synonym">Psathyrella marcescibilis</name>
    <dbReference type="NCBI Taxonomy" id="230819"/>
    <lineage>
        <taxon>Eukaryota</taxon>
        <taxon>Fungi</taxon>
        <taxon>Dikarya</taxon>
        <taxon>Basidiomycota</taxon>
        <taxon>Agaricomycotina</taxon>
        <taxon>Agaricomycetes</taxon>
        <taxon>Agaricomycetidae</taxon>
        <taxon>Agaricales</taxon>
        <taxon>Agaricineae</taxon>
        <taxon>Psathyrellaceae</taxon>
        <taxon>Coprinopsis</taxon>
    </lineage>
</organism>
<keyword evidence="1" id="KW-0732">Signal</keyword>